<feature type="compositionally biased region" description="Gly residues" evidence="1">
    <location>
        <begin position="729"/>
        <end position="739"/>
    </location>
</feature>
<evidence type="ECO:0000259" key="2">
    <source>
        <dbReference type="Pfam" id="PF12887"/>
    </source>
</evidence>
<dbReference type="AlphaFoldDB" id="A0A0D9QGE0"/>
<feature type="compositionally biased region" description="Low complexity" evidence="1">
    <location>
        <begin position="279"/>
        <end position="293"/>
    </location>
</feature>
<protein>
    <recommendedName>
        <fullName evidence="2">Schizont-infected cell agglutination extracellular alpha domain-containing protein</fullName>
    </recommendedName>
</protein>
<evidence type="ECO:0000313" key="4">
    <source>
        <dbReference type="Proteomes" id="UP000054561"/>
    </source>
</evidence>
<name>A0A0D9QGE0_PLAFR</name>
<feature type="compositionally biased region" description="Pro residues" evidence="1">
    <location>
        <begin position="666"/>
        <end position="676"/>
    </location>
</feature>
<dbReference type="RefSeq" id="XP_012338612.1">
    <property type="nucleotide sequence ID" value="XM_012483189.1"/>
</dbReference>
<dbReference type="OMA" id="CKCEALA"/>
<evidence type="ECO:0000256" key="1">
    <source>
        <dbReference type="SAM" id="MobiDB-lite"/>
    </source>
</evidence>
<accession>A0A0D9QGE0</accession>
<feature type="compositionally biased region" description="Pro residues" evidence="1">
    <location>
        <begin position="831"/>
        <end position="845"/>
    </location>
</feature>
<dbReference type="Proteomes" id="UP000054561">
    <property type="component" value="Unassembled WGS sequence"/>
</dbReference>
<sequence>MREVNIIFKDVTQTITQGSGENAGICGSIYTESGQSMCKSRCHEIASLMLYIKGYSYQTRTRDWKKRGMQQTTGEKFKEYLRCILASEVLVQVYGQTSDHQEVIKKVKEEMEKTTTTGTQQYEPGVCEDLDYGQAIFGLRGIGPSIKTKLDDWNSGLAGGHAGSARVTGKKCAWPQQDTNQNSAQACNAQEGHVLKDHWLMGKIKEWTDGALYLRVTTLLEQMKAGRMPGGKCAIEKNIKDQIKKVKDTVNPAAAKPAPAKPAPVDNGSPAKPVATSKPATVTPGSGTTTTSSAGGGGGGNPGAAAGKEKGKKGGTGGDCDWKSILEEDRSQVYVLGTYDKEELERMKTVLQQFIHYMENTEDLADALGANCANSGWDDISSHGRYHMGQTVADVVRCRLMTLALHFANGDNVNGKHEAVKRTVTDAKEHRLRCEVANTFGYILEKKYCDLKTPWKRGIKYAWKTVLKMGDQGGLPSDGPVMKRICTECGYDIEKPVVRVVNGEMAEWLLREGRLMDQIGHMQGSAPCAMEWKRYIARKGVTDTVNDISKKLPEVKQTEEKVRTQTKTAFAEVTKIVDQKIKELAGPKLEDTGGATQPGAGRADDSAPGDPVAKPPGPGSAPQVPASPVLPARPQAPPAGDTGQGESADGPGKGQATSTGTGPGPGQQPPPPPPPRNASADAQNGKKADHAETLVYLGTSSGADDDCDNKPKDSGPDKKPEAKDATAEGPGGTEQGGVGPSTPSGLSPAPGQEDVPPGQTAQPNQEGPKLPAPDQPSVDTTSVTTVTGTNDGGSEDPSVTGPDQDTTGQGSAVDGASDGATGRTVDGGNDDPPPLNPLKPKPNPNPDQAGSSGEPPAAGGGSGGGGMGGDLGQGTSSGPGATGHHTPSPVASPGGNNVQSNGSNATNANTEPGVDLDFKPHAHHIRGGIWTTWNTRLTSGDNI</sequence>
<feature type="compositionally biased region" description="Gly residues" evidence="1">
    <location>
        <begin position="858"/>
        <end position="881"/>
    </location>
</feature>
<reference evidence="3 4" key="1">
    <citation type="submission" date="2014-03" db="EMBL/GenBank/DDBJ databases">
        <title>The Genome Sequence of Plasmodium fragile nilgiri.</title>
        <authorList>
            <consortium name="The Broad Institute Genomics Platform"/>
            <consortium name="The Broad Institute Genome Sequencing Center for Infectious Disease"/>
            <person name="Neafsey D."/>
            <person name="Duraisingh M."/>
            <person name="Young S.K."/>
            <person name="Zeng Q."/>
            <person name="Gargeya S."/>
            <person name="Abouelleil A."/>
            <person name="Alvarado L."/>
            <person name="Chapman S.B."/>
            <person name="Gainer-Dewar J."/>
            <person name="Goldberg J."/>
            <person name="Griggs A."/>
            <person name="Gujja S."/>
            <person name="Hansen M."/>
            <person name="Howarth C."/>
            <person name="Imamovic A."/>
            <person name="Larimer J."/>
            <person name="Pearson M."/>
            <person name="Poon T.W."/>
            <person name="Priest M."/>
            <person name="Roberts A."/>
            <person name="Saif S."/>
            <person name="Shea T."/>
            <person name="Sykes S."/>
            <person name="Wortman J."/>
            <person name="Nusbaum C."/>
            <person name="Birren B."/>
        </authorList>
    </citation>
    <scope>NUCLEOTIDE SEQUENCE [LARGE SCALE GENOMIC DNA]</scope>
    <source>
        <strain evidence="4">nilgiri</strain>
    </source>
</reference>
<dbReference type="GeneID" id="24270901"/>
<evidence type="ECO:0000313" key="3">
    <source>
        <dbReference type="EMBL" id="KJP84781.1"/>
    </source>
</evidence>
<feature type="compositionally biased region" description="Basic and acidic residues" evidence="1">
    <location>
        <begin position="708"/>
        <end position="726"/>
    </location>
</feature>
<dbReference type="VEuPathDB" id="PlasmoDB:AK88_05587"/>
<feature type="compositionally biased region" description="Low complexity" evidence="1">
    <location>
        <begin position="777"/>
        <end position="789"/>
    </location>
</feature>
<feature type="region of interest" description="Disordered" evidence="1">
    <location>
        <begin position="587"/>
        <end position="916"/>
    </location>
</feature>
<dbReference type="Pfam" id="PF12887">
    <property type="entry name" value="SICA_alpha"/>
    <property type="match status" value="1"/>
</dbReference>
<proteinExistence type="predicted"/>
<feature type="compositionally biased region" description="Polar residues" evidence="1">
    <location>
        <begin position="801"/>
        <end position="810"/>
    </location>
</feature>
<dbReference type="EMBL" id="KQ030407">
    <property type="protein sequence ID" value="KJP84781.1"/>
    <property type="molecule type" value="Genomic_DNA"/>
</dbReference>
<organism evidence="3 4">
    <name type="scientific">Plasmodium fragile</name>
    <dbReference type="NCBI Taxonomy" id="5857"/>
    <lineage>
        <taxon>Eukaryota</taxon>
        <taxon>Sar</taxon>
        <taxon>Alveolata</taxon>
        <taxon>Apicomplexa</taxon>
        <taxon>Aconoidasida</taxon>
        <taxon>Haemosporida</taxon>
        <taxon>Plasmodiidae</taxon>
        <taxon>Plasmodium</taxon>
        <taxon>Plasmodium (Plasmodium)</taxon>
    </lineage>
</organism>
<feature type="compositionally biased region" description="Polar residues" evidence="1">
    <location>
        <begin position="894"/>
        <end position="910"/>
    </location>
</feature>
<feature type="region of interest" description="Disordered" evidence="1">
    <location>
        <begin position="250"/>
        <end position="319"/>
    </location>
</feature>
<keyword evidence="4" id="KW-1185">Reference proteome</keyword>
<feature type="compositionally biased region" description="Low complexity" evidence="1">
    <location>
        <begin position="846"/>
        <end position="857"/>
    </location>
</feature>
<dbReference type="InterPro" id="IPR024290">
    <property type="entry name" value="SICA_extracell_a"/>
</dbReference>
<feature type="domain" description="Schizont-infected cell agglutination extracellular alpha" evidence="2">
    <location>
        <begin position="3"/>
        <end position="148"/>
    </location>
</feature>
<gene>
    <name evidence="3" type="ORF">AK88_05587</name>
</gene>